<dbReference type="EMBL" id="UINC01230950">
    <property type="protein sequence ID" value="SVE63288.1"/>
    <property type="molecule type" value="Genomic_DNA"/>
</dbReference>
<protein>
    <submittedName>
        <fullName evidence="1">Uncharacterized protein</fullName>
    </submittedName>
</protein>
<dbReference type="AlphaFoldDB" id="A0A383F4I2"/>
<organism evidence="1">
    <name type="scientific">marine metagenome</name>
    <dbReference type="NCBI Taxonomy" id="408172"/>
    <lineage>
        <taxon>unclassified sequences</taxon>
        <taxon>metagenomes</taxon>
        <taxon>ecological metagenomes</taxon>
    </lineage>
</organism>
<evidence type="ECO:0000313" key="1">
    <source>
        <dbReference type="EMBL" id="SVE63288.1"/>
    </source>
</evidence>
<proteinExistence type="predicted"/>
<name>A0A383F4I2_9ZZZZ</name>
<reference evidence="1" key="1">
    <citation type="submission" date="2018-05" db="EMBL/GenBank/DDBJ databases">
        <authorList>
            <person name="Lanie J.A."/>
            <person name="Ng W.-L."/>
            <person name="Kazmierczak K.M."/>
            <person name="Andrzejewski T.M."/>
            <person name="Davidsen T.M."/>
            <person name="Wayne K.J."/>
            <person name="Tettelin H."/>
            <person name="Glass J.I."/>
            <person name="Rusch D."/>
            <person name="Podicherti R."/>
            <person name="Tsui H.-C.T."/>
            <person name="Winkler M.E."/>
        </authorList>
    </citation>
    <scope>NUCLEOTIDE SEQUENCE</scope>
</reference>
<feature type="non-terminal residue" evidence="1">
    <location>
        <position position="133"/>
    </location>
</feature>
<gene>
    <name evidence="1" type="ORF">METZ01_LOCUS516142</name>
</gene>
<sequence>MYWMDLKIPEHRFLFNVSNKLIVNYDYLIFDNFGVGYSYSSDKITGSAIGAKTPIVYNYKAHFLNASYIKNIIPQINVGIILGLLVSGDVNLEASSNVNFDWEKSKSIKLLNSSKQMTIFGGYQIDNIEYIIG</sequence>
<accession>A0A383F4I2</accession>